<reference evidence="1" key="1">
    <citation type="submission" date="2018-02" db="EMBL/GenBank/DDBJ databases">
        <title>Rhizophora mucronata_Transcriptome.</title>
        <authorList>
            <person name="Meera S.P."/>
            <person name="Sreeshan A."/>
            <person name="Augustine A."/>
        </authorList>
    </citation>
    <scope>NUCLEOTIDE SEQUENCE</scope>
    <source>
        <tissue evidence="1">Leaf</tissue>
    </source>
</reference>
<protein>
    <submittedName>
        <fullName evidence="1">Uncharacterized protein</fullName>
    </submittedName>
</protein>
<accession>A0A2P2LYH1</accession>
<dbReference type="AlphaFoldDB" id="A0A2P2LYH1"/>
<evidence type="ECO:0000313" key="1">
    <source>
        <dbReference type="EMBL" id="MBX23020.1"/>
    </source>
</evidence>
<organism evidence="1">
    <name type="scientific">Rhizophora mucronata</name>
    <name type="common">Asiatic mangrove</name>
    <dbReference type="NCBI Taxonomy" id="61149"/>
    <lineage>
        <taxon>Eukaryota</taxon>
        <taxon>Viridiplantae</taxon>
        <taxon>Streptophyta</taxon>
        <taxon>Embryophyta</taxon>
        <taxon>Tracheophyta</taxon>
        <taxon>Spermatophyta</taxon>
        <taxon>Magnoliopsida</taxon>
        <taxon>eudicotyledons</taxon>
        <taxon>Gunneridae</taxon>
        <taxon>Pentapetalae</taxon>
        <taxon>rosids</taxon>
        <taxon>fabids</taxon>
        <taxon>Malpighiales</taxon>
        <taxon>Rhizophoraceae</taxon>
        <taxon>Rhizophora</taxon>
    </lineage>
</organism>
<proteinExistence type="predicted"/>
<dbReference type="EMBL" id="GGEC01042536">
    <property type="protein sequence ID" value="MBX23020.1"/>
    <property type="molecule type" value="Transcribed_RNA"/>
</dbReference>
<sequence length="65" mass="7617">MDMNCGSCEDGDIAEKDPTGRYVRVYTMEFSSFSFLYYDPYLNFDFSRLLGVVILSWELFVTFLT</sequence>
<name>A0A2P2LYH1_RHIMU</name>